<gene>
    <name evidence="2" type="ORF">NS331_13645</name>
</gene>
<name>A0A147GSU9_9BURK</name>
<organism evidence="2 3">
    <name type="scientific">Pseudacidovorax intermedius</name>
    <dbReference type="NCBI Taxonomy" id="433924"/>
    <lineage>
        <taxon>Bacteria</taxon>
        <taxon>Pseudomonadati</taxon>
        <taxon>Pseudomonadota</taxon>
        <taxon>Betaproteobacteria</taxon>
        <taxon>Burkholderiales</taxon>
        <taxon>Comamonadaceae</taxon>
        <taxon>Pseudacidovorax</taxon>
    </lineage>
</organism>
<protein>
    <recommendedName>
        <fullName evidence="4">DUF2878 domain-containing protein</fullName>
    </recommendedName>
</protein>
<keyword evidence="1" id="KW-0472">Membrane</keyword>
<feature type="transmembrane region" description="Helical" evidence="1">
    <location>
        <begin position="147"/>
        <end position="166"/>
    </location>
</feature>
<dbReference type="Pfam" id="PF11086">
    <property type="entry name" value="DUF2878"/>
    <property type="match status" value="1"/>
</dbReference>
<evidence type="ECO:0008006" key="4">
    <source>
        <dbReference type="Google" id="ProtNLM"/>
    </source>
</evidence>
<keyword evidence="1" id="KW-1133">Transmembrane helix</keyword>
<feature type="transmembrane region" description="Helical" evidence="1">
    <location>
        <begin position="116"/>
        <end position="135"/>
    </location>
</feature>
<evidence type="ECO:0000313" key="3">
    <source>
        <dbReference type="Proteomes" id="UP000072741"/>
    </source>
</evidence>
<evidence type="ECO:0000313" key="2">
    <source>
        <dbReference type="EMBL" id="KTT20566.1"/>
    </source>
</evidence>
<dbReference type="EMBL" id="LDSL01000080">
    <property type="protein sequence ID" value="KTT20566.1"/>
    <property type="molecule type" value="Genomic_DNA"/>
</dbReference>
<keyword evidence="1" id="KW-0812">Transmembrane</keyword>
<dbReference type="Proteomes" id="UP000072741">
    <property type="component" value="Unassembled WGS sequence"/>
</dbReference>
<proteinExistence type="predicted"/>
<dbReference type="InterPro" id="IPR021306">
    <property type="entry name" value="DUF2878"/>
</dbReference>
<comment type="caution">
    <text evidence="2">The sequence shown here is derived from an EMBL/GenBank/DDBJ whole genome shotgun (WGS) entry which is preliminary data.</text>
</comment>
<sequence>MPPRRLLWANLIWTQAAWFAAVLGAAHGRPVLGSLPVLAGLGWHLATVRRPGPELRLVLCATLLGTLADAVPVQLGAVAYAHGQWNAALPPFWLSGLWAAFATSLNLTLRWLHGRPWLAALLGAVAGPLAFSSGVRLGGAQFVDAPLALGWLALEWALLLPLLCWLGQRLDGAAGPATVRAA</sequence>
<accession>A0A147GSU9</accession>
<feature type="transmembrane region" description="Helical" evidence="1">
    <location>
        <begin position="7"/>
        <end position="25"/>
    </location>
</feature>
<evidence type="ECO:0000256" key="1">
    <source>
        <dbReference type="SAM" id="Phobius"/>
    </source>
</evidence>
<feature type="transmembrane region" description="Helical" evidence="1">
    <location>
        <begin position="92"/>
        <end position="109"/>
    </location>
</feature>
<dbReference type="AlphaFoldDB" id="A0A147GSU9"/>
<reference evidence="2 3" key="1">
    <citation type="journal article" date="2016" name="Front. Microbiol.">
        <title>Genomic Resource of Rice Seed Associated Bacteria.</title>
        <authorList>
            <person name="Midha S."/>
            <person name="Bansal K."/>
            <person name="Sharma S."/>
            <person name="Kumar N."/>
            <person name="Patil P.P."/>
            <person name="Chaudhry V."/>
            <person name="Patil P.B."/>
        </authorList>
    </citation>
    <scope>NUCLEOTIDE SEQUENCE [LARGE SCALE GENOMIC DNA]</scope>
    <source>
        <strain evidence="2 3">NS331</strain>
    </source>
</reference>
<feature type="transmembrane region" description="Helical" evidence="1">
    <location>
        <begin position="31"/>
        <end position="48"/>
    </location>
</feature>
<feature type="transmembrane region" description="Helical" evidence="1">
    <location>
        <begin position="55"/>
        <end position="80"/>
    </location>
</feature>
<keyword evidence="3" id="KW-1185">Reference proteome</keyword>